<name>A0A0K2VRE1_MESPL</name>
<evidence type="ECO:0000313" key="2">
    <source>
        <dbReference type="Proteomes" id="UP000182888"/>
    </source>
</evidence>
<sequence length="37" mass="4016">MFALPLIRPSGTFSPLNGEKEKAVPQKNLSIAPRIGH</sequence>
<gene>
    <name evidence="1" type="ORF">MPL1032_140118</name>
</gene>
<protein>
    <submittedName>
        <fullName evidence="1">Uncharacterized protein</fullName>
    </submittedName>
</protein>
<organism evidence="1 2">
    <name type="scientific">Mesorhizobium plurifarium</name>
    <dbReference type="NCBI Taxonomy" id="69974"/>
    <lineage>
        <taxon>Bacteria</taxon>
        <taxon>Pseudomonadati</taxon>
        <taxon>Pseudomonadota</taxon>
        <taxon>Alphaproteobacteria</taxon>
        <taxon>Hyphomicrobiales</taxon>
        <taxon>Phyllobacteriaceae</taxon>
        <taxon>Mesorhizobium</taxon>
    </lineage>
</organism>
<reference evidence="2" key="1">
    <citation type="submission" date="2014-08" db="EMBL/GenBank/DDBJ databases">
        <authorList>
            <person name="Edwards T."/>
        </authorList>
    </citation>
    <scope>NUCLEOTIDE SEQUENCE [LARGE SCALE GENOMIC DNA]</scope>
</reference>
<accession>A0A0K2VRE1</accession>
<dbReference type="EMBL" id="CCND01000006">
    <property type="protein sequence ID" value="CDX51853.1"/>
    <property type="molecule type" value="Genomic_DNA"/>
</dbReference>
<dbReference type="AlphaFoldDB" id="A0A0K2VRE1"/>
<dbReference type="Proteomes" id="UP000182888">
    <property type="component" value="Unassembled WGS sequence"/>
</dbReference>
<proteinExistence type="predicted"/>
<evidence type="ECO:0000313" key="1">
    <source>
        <dbReference type="EMBL" id="CDX51853.1"/>
    </source>
</evidence>